<organism evidence="17 18">
    <name type="scientific">Celerinatantimonas yamalensis</name>
    <dbReference type="NCBI Taxonomy" id="559956"/>
    <lineage>
        <taxon>Bacteria</taxon>
        <taxon>Pseudomonadati</taxon>
        <taxon>Pseudomonadota</taxon>
        <taxon>Gammaproteobacteria</taxon>
        <taxon>Celerinatantimonadaceae</taxon>
        <taxon>Celerinatantimonas</taxon>
    </lineage>
</organism>
<evidence type="ECO:0000256" key="2">
    <source>
        <dbReference type="ARBA" id="ARBA00022552"/>
    </source>
</evidence>
<proteinExistence type="inferred from homology"/>
<dbReference type="EC" id="5.4.99.29" evidence="9"/>
<evidence type="ECO:0000256" key="15">
    <source>
        <dbReference type="ARBA" id="ARBA00043143"/>
    </source>
</evidence>
<comment type="caution">
    <text evidence="17">The sequence shown here is derived from an EMBL/GenBank/DDBJ whole genome shotgun (WGS) entry which is preliminary data.</text>
</comment>
<dbReference type="RefSeq" id="WP_408625049.1">
    <property type="nucleotide sequence ID" value="NZ_JBEQCT010000010.1"/>
</dbReference>
<protein>
    <recommendedName>
        <fullName evidence="10">Dual-specificity RNA pseudouridine synthase RluA</fullName>
        <ecNumber evidence="8">5.4.99.28</ecNumber>
        <ecNumber evidence="9">5.4.99.29</ecNumber>
    </recommendedName>
    <alternativeName>
        <fullName evidence="11">23S rRNA pseudouridine(746) synthase</fullName>
    </alternativeName>
    <alternativeName>
        <fullName evidence="14">Ribosomal large subunit pseudouridine synthase A</fullName>
    </alternativeName>
    <alternativeName>
        <fullName evidence="13">rRNA pseudouridylate synthase A</fullName>
    </alternativeName>
    <alternativeName>
        <fullName evidence="15">rRNA-uridine isomerase A</fullName>
    </alternativeName>
    <alternativeName>
        <fullName evidence="12">tRNA pseudouridine(32) synthase</fullName>
    </alternativeName>
</protein>
<evidence type="ECO:0000313" key="17">
    <source>
        <dbReference type="EMBL" id="MFM2486749.1"/>
    </source>
</evidence>
<evidence type="ECO:0000256" key="13">
    <source>
        <dbReference type="ARBA" id="ARBA00042844"/>
    </source>
</evidence>
<evidence type="ECO:0000256" key="14">
    <source>
        <dbReference type="ARBA" id="ARBA00042883"/>
    </source>
</evidence>
<sequence>MADFIYTPPVLPYMPVIYQDDDIAVFDKPAGLLSVPGRLLGNRDSLAIRALRVWPNAKVVHRLDMATSGVLVMALHKQAQSHLSRQFQQRQTHKQYLAEIWGSPIEENGCVDLPLRCDWPNRPRQIVDWALGKNAKTHWQVLERRTHTTIVALTPVTGRSHQLRVHMLKLGHAIIGDQLYAHPSARQAASRLHLHAAQLSFYHPITNHWLCFSSPATFAPNSLLTESAKTISPLTNAPLSLHAKHL</sequence>
<evidence type="ECO:0000256" key="6">
    <source>
        <dbReference type="ARBA" id="ARBA00036916"/>
    </source>
</evidence>
<evidence type="ECO:0000256" key="3">
    <source>
        <dbReference type="ARBA" id="ARBA00022694"/>
    </source>
</evidence>
<comment type="catalytic activity">
    <reaction evidence="6">
        <text>uridine(746) in 23S rRNA = pseudouridine(746) in 23S rRNA</text>
        <dbReference type="Rhea" id="RHEA:42548"/>
        <dbReference type="Rhea" id="RHEA-COMP:10109"/>
        <dbReference type="Rhea" id="RHEA-COMP:10110"/>
        <dbReference type="ChEBI" id="CHEBI:65314"/>
        <dbReference type="ChEBI" id="CHEBI:65315"/>
        <dbReference type="EC" id="5.4.99.29"/>
    </reaction>
</comment>
<gene>
    <name evidence="17" type="ORF">ABUE30_17090</name>
</gene>
<name>A0ABW9GBI6_9GAMM</name>
<comment type="function">
    <text evidence="7">Dual specificity enzyme that catalyzes the synthesis of pseudouridine from uracil-746 in 23S ribosomal RNA and from uracil-32 in the anticodon stem and loop of transfer RNAs.</text>
</comment>
<evidence type="ECO:0000256" key="8">
    <source>
        <dbReference type="ARBA" id="ARBA00038944"/>
    </source>
</evidence>
<keyword evidence="4" id="KW-0413">Isomerase</keyword>
<dbReference type="InterPro" id="IPR050188">
    <property type="entry name" value="RluA_PseudoU_synthase"/>
</dbReference>
<dbReference type="InterPro" id="IPR006145">
    <property type="entry name" value="PsdUridine_synth_RsuA/RluA"/>
</dbReference>
<dbReference type="InterPro" id="IPR006224">
    <property type="entry name" value="PsdUridine_synth_RluA-like_CS"/>
</dbReference>
<dbReference type="Proteomes" id="UP001629953">
    <property type="component" value="Unassembled WGS sequence"/>
</dbReference>
<dbReference type="InterPro" id="IPR020103">
    <property type="entry name" value="PsdUridine_synth_cat_dom_sf"/>
</dbReference>
<evidence type="ECO:0000256" key="7">
    <source>
        <dbReference type="ARBA" id="ARBA00037305"/>
    </source>
</evidence>
<comment type="catalytic activity">
    <reaction evidence="5">
        <text>uridine(32) in tRNA = pseudouridine(32) in tRNA</text>
        <dbReference type="Rhea" id="RHEA:42544"/>
        <dbReference type="Rhea" id="RHEA-COMP:10107"/>
        <dbReference type="Rhea" id="RHEA-COMP:10108"/>
        <dbReference type="ChEBI" id="CHEBI:65314"/>
        <dbReference type="ChEBI" id="CHEBI:65315"/>
        <dbReference type="EC" id="5.4.99.28"/>
    </reaction>
</comment>
<dbReference type="Pfam" id="PF00849">
    <property type="entry name" value="PseudoU_synth_2"/>
    <property type="match status" value="1"/>
</dbReference>
<accession>A0ABW9GBI6</accession>
<dbReference type="CDD" id="cd02869">
    <property type="entry name" value="PseudoU_synth_RluA_like"/>
    <property type="match status" value="1"/>
</dbReference>
<evidence type="ECO:0000256" key="1">
    <source>
        <dbReference type="ARBA" id="ARBA00010876"/>
    </source>
</evidence>
<evidence type="ECO:0000313" key="18">
    <source>
        <dbReference type="Proteomes" id="UP001629953"/>
    </source>
</evidence>
<evidence type="ECO:0000259" key="16">
    <source>
        <dbReference type="Pfam" id="PF00849"/>
    </source>
</evidence>
<dbReference type="Gene3D" id="3.30.2350.10">
    <property type="entry name" value="Pseudouridine synthase"/>
    <property type="match status" value="1"/>
</dbReference>
<dbReference type="PANTHER" id="PTHR21600:SF91">
    <property type="entry name" value="DUAL-SPECIFICITY RNA PSEUDOURIDINE SYNTHASE RLUA"/>
    <property type="match status" value="1"/>
</dbReference>
<dbReference type="PANTHER" id="PTHR21600">
    <property type="entry name" value="MITOCHONDRIAL RNA PSEUDOURIDINE SYNTHASE"/>
    <property type="match status" value="1"/>
</dbReference>
<keyword evidence="2" id="KW-0698">rRNA processing</keyword>
<reference evidence="17 18" key="1">
    <citation type="journal article" date="2013" name="Int. J. Syst. Evol. Microbiol.">
        <title>Celerinatantimonas yamalensis sp. nov., a cold-adapted diazotrophic bacterium from a cold permafrost brine.</title>
        <authorList>
            <person name="Shcherbakova V."/>
            <person name="Chuvilskaya N."/>
            <person name="Rivkina E."/>
            <person name="Demidov N."/>
            <person name="Uchaeva V."/>
            <person name="Suetin S."/>
            <person name="Suzina N."/>
            <person name="Gilichinsky D."/>
        </authorList>
    </citation>
    <scope>NUCLEOTIDE SEQUENCE [LARGE SCALE GENOMIC DNA]</scope>
    <source>
        <strain evidence="17 18">C7</strain>
    </source>
</reference>
<keyword evidence="3" id="KW-0819">tRNA processing</keyword>
<dbReference type="SUPFAM" id="SSF55120">
    <property type="entry name" value="Pseudouridine synthase"/>
    <property type="match status" value="1"/>
</dbReference>
<keyword evidence="18" id="KW-1185">Reference proteome</keyword>
<evidence type="ECO:0000256" key="4">
    <source>
        <dbReference type="ARBA" id="ARBA00023235"/>
    </source>
</evidence>
<evidence type="ECO:0000256" key="12">
    <source>
        <dbReference type="ARBA" id="ARBA00042372"/>
    </source>
</evidence>
<evidence type="ECO:0000256" key="10">
    <source>
        <dbReference type="ARBA" id="ARBA00039988"/>
    </source>
</evidence>
<evidence type="ECO:0000256" key="9">
    <source>
        <dbReference type="ARBA" id="ARBA00038945"/>
    </source>
</evidence>
<comment type="similarity">
    <text evidence="1">Belongs to the pseudouridine synthase RluA family.</text>
</comment>
<feature type="domain" description="Pseudouridine synthase RsuA/RluA-like" evidence="16">
    <location>
        <begin position="23"/>
        <end position="168"/>
    </location>
</feature>
<dbReference type="EC" id="5.4.99.28" evidence="8"/>
<evidence type="ECO:0000256" key="11">
    <source>
        <dbReference type="ARBA" id="ARBA00041266"/>
    </source>
</evidence>
<dbReference type="EMBL" id="JBEQCT010000010">
    <property type="protein sequence ID" value="MFM2486749.1"/>
    <property type="molecule type" value="Genomic_DNA"/>
</dbReference>
<evidence type="ECO:0000256" key="5">
    <source>
        <dbReference type="ARBA" id="ARBA00036184"/>
    </source>
</evidence>
<dbReference type="PROSITE" id="PS01129">
    <property type="entry name" value="PSI_RLU"/>
    <property type="match status" value="1"/>
</dbReference>